<evidence type="ECO:0000313" key="2">
    <source>
        <dbReference type="EMBL" id="RKG35195.1"/>
    </source>
</evidence>
<accession>A0A3A8EKQ8</accession>
<comment type="caution">
    <text evidence="2">The sequence shown here is derived from an EMBL/GenBank/DDBJ whole genome shotgun (WGS) entry which is preliminary data.</text>
</comment>
<evidence type="ECO:0000313" key="3">
    <source>
        <dbReference type="Proteomes" id="UP000269001"/>
    </source>
</evidence>
<name>A0A3A8EKQ8_9GAMM</name>
<sequence length="193" mass="21527">MSKRITLQQITEAAKAINVPTAALQAVMKVEAKGSGFNSDGTPVILFERHVFRQRLVANAKASLADKVMRERPDLCAKSSGGYGLYSAQHGRLNAACQYDRTSALESASWGLGQVMGYHWKALGYASLQAFINAMYKDEASQLDAMCRFIRANGLDKYLRNQDWKNFALSYNGKEYAKNNYDIKLANAYKEFS</sequence>
<dbReference type="Proteomes" id="UP000269001">
    <property type="component" value="Unassembled WGS sequence"/>
</dbReference>
<dbReference type="EMBL" id="RAXU01000004">
    <property type="protein sequence ID" value="RKG35195.1"/>
    <property type="molecule type" value="Genomic_DNA"/>
</dbReference>
<evidence type="ECO:0000259" key="1">
    <source>
        <dbReference type="Pfam" id="PF11860"/>
    </source>
</evidence>
<reference evidence="2 3" key="1">
    <citation type="submission" date="2018-09" db="EMBL/GenBank/DDBJ databases">
        <title>The draft genome of Acinetobacter spp. strains.</title>
        <authorList>
            <person name="Qin J."/>
            <person name="Feng Y."/>
            <person name="Zong Z."/>
        </authorList>
    </citation>
    <scope>NUCLEOTIDE SEQUENCE [LARGE SCALE GENOMIC DNA]</scope>
    <source>
        <strain evidence="2 3">WCHAc060096</strain>
    </source>
</reference>
<dbReference type="RefSeq" id="WP_120369477.1">
    <property type="nucleotide sequence ID" value="NZ_RAXU01000004.1"/>
</dbReference>
<gene>
    <name evidence="2" type="ORF">D7V21_05295</name>
</gene>
<organism evidence="2 3">
    <name type="scientific">Acinetobacter guerrae</name>
    <dbReference type="NCBI Taxonomy" id="1843371"/>
    <lineage>
        <taxon>Bacteria</taxon>
        <taxon>Pseudomonadati</taxon>
        <taxon>Pseudomonadota</taxon>
        <taxon>Gammaproteobacteria</taxon>
        <taxon>Moraxellales</taxon>
        <taxon>Moraxellaceae</taxon>
        <taxon>Acinetobacter</taxon>
    </lineage>
</organism>
<proteinExistence type="predicted"/>
<protein>
    <submittedName>
        <fullName evidence="2">DUF3380 domain-containing protein</fullName>
    </submittedName>
</protein>
<dbReference type="Pfam" id="PF11860">
    <property type="entry name" value="Muramidase"/>
    <property type="match status" value="1"/>
</dbReference>
<dbReference type="AlphaFoldDB" id="A0A3A8EKQ8"/>
<dbReference type="InterPro" id="IPR024408">
    <property type="entry name" value="Muramidase"/>
</dbReference>
<keyword evidence="3" id="KW-1185">Reference proteome</keyword>
<feature type="domain" description="N-acetylmuramidase" evidence="1">
    <location>
        <begin position="21"/>
        <end position="192"/>
    </location>
</feature>